<dbReference type="AlphaFoldDB" id="A0A1J7BAV1"/>
<dbReference type="GO" id="GO:0003700">
    <property type="term" value="F:DNA-binding transcription factor activity"/>
    <property type="evidence" value="ECO:0007669"/>
    <property type="project" value="InterPro"/>
</dbReference>
<dbReference type="InterPro" id="IPR046532">
    <property type="entry name" value="DUF6597"/>
</dbReference>
<dbReference type="InterPro" id="IPR050204">
    <property type="entry name" value="AraC_XylS_family_regulators"/>
</dbReference>
<evidence type="ECO:0000313" key="6">
    <source>
        <dbReference type="Proteomes" id="UP000243342"/>
    </source>
</evidence>
<dbReference type="SMART" id="SM00342">
    <property type="entry name" value="HTH_ARAC"/>
    <property type="match status" value="1"/>
</dbReference>
<dbReference type="PROSITE" id="PS01124">
    <property type="entry name" value="HTH_ARAC_FAMILY_2"/>
    <property type="match status" value="1"/>
</dbReference>
<evidence type="ECO:0000313" key="5">
    <source>
        <dbReference type="EMBL" id="OIV35741.1"/>
    </source>
</evidence>
<dbReference type="PANTHER" id="PTHR46796:SF15">
    <property type="entry name" value="BLL1074 PROTEIN"/>
    <property type="match status" value="1"/>
</dbReference>
<sequence length="230" mass="24369">MTSYRERASRVPGAAVWTVLSGAGPHRVLPDGCMDVLFYREPSPRLVIAGPDTTAHIPEVVPGTRTTGLRFAPGAAPAVLGIPADELTDRRVPLEEVWPARLVRELAGRLAESPAPGALLEEIALGRGTGAAEPLVAALARAMAAGRPVPETARELGLSERQLRRRSQAAFGYGPKRLSRVLRLGRGLDLVRAGTPAASAAAALGWADQAHFARDVRELTGLPLRRLLAP</sequence>
<evidence type="ECO:0000259" key="4">
    <source>
        <dbReference type="PROSITE" id="PS01124"/>
    </source>
</evidence>
<keyword evidence="2" id="KW-0238">DNA-binding</keyword>
<dbReference type="STRING" id="1428644.BIV57_19890"/>
<dbReference type="Proteomes" id="UP000243342">
    <property type="component" value="Unassembled WGS sequence"/>
</dbReference>
<gene>
    <name evidence="5" type="ORF">BIV57_19890</name>
</gene>
<evidence type="ECO:0000256" key="3">
    <source>
        <dbReference type="ARBA" id="ARBA00023163"/>
    </source>
</evidence>
<dbReference type="Pfam" id="PF12833">
    <property type="entry name" value="HTH_18"/>
    <property type="match status" value="1"/>
</dbReference>
<feature type="domain" description="HTH araC/xylS-type" evidence="4">
    <location>
        <begin position="133"/>
        <end position="230"/>
    </location>
</feature>
<dbReference type="Gene3D" id="1.10.10.60">
    <property type="entry name" value="Homeodomain-like"/>
    <property type="match status" value="1"/>
</dbReference>
<accession>A0A1J7BAV1</accession>
<protein>
    <submittedName>
        <fullName evidence="5">AraC family transcriptional regulator</fullName>
    </submittedName>
</protein>
<dbReference type="Pfam" id="PF20240">
    <property type="entry name" value="DUF6597"/>
    <property type="match status" value="1"/>
</dbReference>
<comment type="caution">
    <text evidence="5">The sequence shown here is derived from an EMBL/GenBank/DDBJ whole genome shotgun (WGS) entry which is preliminary data.</text>
</comment>
<keyword evidence="6" id="KW-1185">Reference proteome</keyword>
<keyword evidence="3" id="KW-0804">Transcription</keyword>
<dbReference type="InterPro" id="IPR018060">
    <property type="entry name" value="HTH_AraC"/>
</dbReference>
<organism evidence="5 6">
    <name type="scientific">Mangrovactinospora gilvigrisea</name>
    <dbReference type="NCBI Taxonomy" id="1428644"/>
    <lineage>
        <taxon>Bacteria</taxon>
        <taxon>Bacillati</taxon>
        <taxon>Actinomycetota</taxon>
        <taxon>Actinomycetes</taxon>
        <taxon>Kitasatosporales</taxon>
        <taxon>Streptomycetaceae</taxon>
        <taxon>Mangrovactinospora</taxon>
    </lineage>
</organism>
<dbReference type="GO" id="GO:0043565">
    <property type="term" value="F:sequence-specific DNA binding"/>
    <property type="evidence" value="ECO:0007669"/>
    <property type="project" value="InterPro"/>
</dbReference>
<dbReference type="EMBL" id="MLCF01000132">
    <property type="protein sequence ID" value="OIV35741.1"/>
    <property type="molecule type" value="Genomic_DNA"/>
</dbReference>
<dbReference type="OrthoDB" id="9815799at2"/>
<keyword evidence="1" id="KW-0805">Transcription regulation</keyword>
<evidence type="ECO:0000256" key="2">
    <source>
        <dbReference type="ARBA" id="ARBA00023125"/>
    </source>
</evidence>
<name>A0A1J7BAV1_9ACTN</name>
<evidence type="ECO:0000256" key="1">
    <source>
        <dbReference type="ARBA" id="ARBA00023015"/>
    </source>
</evidence>
<proteinExistence type="predicted"/>
<dbReference type="RefSeq" id="WP_071658285.1">
    <property type="nucleotide sequence ID" value="NZ_MLCF01000132.1"/>
</dbReference>
<dbReference type="PANTHER" id="PTHR46796">
    <property type="entry name" value="HTH-TYPE TRANSCRIPTIONAL ACTIVATOR RHAS-RELATED"/>
    <property type="match status" value="1"/>
</dbReference>
<reference evidence="5 6" key="1">
    <citation type="submission" date="2016-10" db="EMBL/GenBank/DDBJ databases">
        <title>Genome sequence of Streptomyces gilvigriseus MUSC 26.</title>
        <authorList>
            <person name="Lee L.-H."/>
            <person name="Ser H.-L."/>
        </authorList>
    </citation>
    <scope>NUCLEOTIDE SEQUENCE [LARGE SCALE GENOMIC DNA]</scope>
    <source>
        <strain evidence="5 6">MUSC 26</strain>
    </source>
</reference>